<feature type="transmembrane region" description="Helical" evidence="1">
    <location>
        <begin position="70"/>
        <end position="89"/>
    </location>
</feature>
<comment type="caution">
    <text evidence="3">The sequence shown here is derived from an EMBL/GenBank/DDBJ whole genome shotgun (WGS) entry which is preliminary data.</text>
</comment>
<keyword evidence="1" id="KW-0812">Transmembrane</keyword>
<name>A0A940MIN6_9ACTN</name>
<dbReference type="Proteomes" id="UP000670475">
    <property type="component" value="Unassembled WGS sequence"/>
</dbReference>
<keyword evidence="4" id="KW-1185">Reference proteome</keyword>
<dbReference type="Pfam" id="PF23636">
    <property type="entry name" value="DUF7144"/>
    <property type="match status" value="1"/>
</dbReference>
<organism evidence="3 4">
    <name type="scientific">Streptomyces montanisoli</name>
    <dbReference type="NCBI Taxonomy" id="2798581"/>
    <lineage>
        <taxon>Bacteria</taxon>
        <taxon>Bacillati</taxon>
        <taxon>Actinomycetota</taxon>
        <taxon>Actinomycetes</taxon>
        <taxon>Kitasatosporales</taxon>
        <taxon>Streptomycetaceae</taxon>
        <taxon>Streptomyces</taxon>
    </lineage>
</organism>
<keyword evidence="1" id="KW-1133">Transmembrane helix</keyword>
<feature type="transmembrane region" description="Helical" evidence="1">
    <location>
        <begin position="21"/>
        <end position="50"/>
    </location>
</feature>
<dbReference type="InterPro" id="IPR055568">
    <property type="entry name" value="DUF7144"/>
</dbReference>
<evidence type="ECO:0000313" key="3">
    <source>
        <dbReference type="EMBL" id="MBP0461777.1"/>
    </source>
</evidence>
<dbReference type="RefSeq" id="WP_209345394.1">
    <property type="nucleotide sequence ID" value="NZ_JAGIQL010000231.1"/>
</dbReference>
<protein>
    <recommendedName>
        <fullName evidence="2">DUF7144 domain-containing protein</fullName>
    </recommendedName>
</protein>
<feature type="transmembrane region" description="Helical" evidence="1">
    <location>
        <begin position="119"/>
        <end position="137"/>
    </location>
</feature>
<evidence type="ECO:0000313" key="4">
    <source>
        <dbReference type="Proteomes" id="UP000670475"/>
    </source>
</evidence>
<proteinExistence type="predicted"/>
<feature type="domain" description="DUF7144" evidence="2">
    <location>
        <begin position="27"/>
        <end position="137"/>
    </location>
</feature>
<sequence length="145" mass="15553">MGRDPGTGRGRGRHDHDTAAVWAAGGTLFAGTLLVVSGVMDILQGIVAIAKDSVYAQVNNYVYSFNITSWGWIHLALGVLMVLVGLGVFRGATWARMTGIALAALNVFAQFMFLPYAPVWAILALGVSVFVIWSLAWDRGARRSA</sequence>
<dbReference type="EMBL" id="JAGIQL010000231">
    <property type="protein sequence ID" value="MBP0461777.1"/>
    <property type="molecule type" value="Genomic_DNA"/>
</dbReference>
<gene>
    <name evidence="3" type="ORF">JFN87_30625</name>
</gene>
<accession>A0A940MIN6</accession>
<reference evidence="3" key="1">
    <citation type="submission" date="2021-03" db="EMBL/GenBank/DDBJ databases">
        <title>Whole genome sequence of Streptomyces bomunensis MMS17-BM035.</title>
        <authorList>
            <person name="Lee J.H."/>
        </authorList>
    </citation>
    <scope>NUCLEOTIDE SEQUENCE</scope>
    <source>
        <strain evidence="3">MMS17-BM035</strain>
    </source>
</reference>
<dbReference type="AlphaFoldDB" id="A0A940MIN6"/>
<evidence type="ECO:0000256" key="1">
    <source>
        <dbReference type="SAM" id="Phobius"/>
    </source>
</evidence>
<evidence type="ECO:0000259" key="2">
    <source>
        <dbReference type="Pfam" id="PF23636"/>
    </source>
</evidence>
<keyword evidence="1" id="KW-0472">Membrane</keyword>